<proteinExistence type="predicted"/>
<accession>A0A5D4KAJ1</accession>
<name>A0A5D4KAJ1_9BACI</name>
<organism evidence="1 3">
    <name type="scientific">Rossellomorea vietnamensis</name>
    <dbReference type="NCBI Taxonomy" id="218284"/>
    <lineage>
        <taxon>Bacteria</taxon>
        <taxon>Bacillati</taxon>
        <taxon>Bacillota</taxon>
        <taxon>Bacilli</taxon>
        <taxon>Bacillales</taxon>
        <taxon>Bacillaceae</taxon>
        <taxon>Rossellomorea</taxon>
    </lineage>
</organism>
<evidence type="ECO:0000313" key="1">
    <source>
        <dbReference type="EMBL" id="TYR73720.1"/>
    </source>
</evidence>
<reference evidence="3 4" key="1">
    <citation type="submission" date="2019-08" db="EMBL/GenBank/DDBJ databases">
        <title>Bacillus genomes from the desert of Cuatro Cienegas, Coahuila.</title>
        <authorList>
            <person name="Olmedo-Alvarez G."/>
        </authorList>
    </citation>
    <scope>NUCLEOTIDE SEQUENCE [LARGE SCALE GENOMIC DNA]</scope>
    <source>
        <strain evidence="2 4">CH128b_4D</strain>
        <strain evidence="1 3">CH40_1T</strain>
    </source>
</reference>
<dbReference type="Proteomes" id="UP000325182">
    <property type="component" value="Unassembled WGS sequence"/>
</dbReference>
<gene>
    <name evidence="1" type="ORF">FZC79_17755</name>
    <name evidence="2" type="ORF">FZC84_14240</name>
</gene>
<dbReference type="AlphaFoldDB" id="A0A5D4KAJ1"/>
<protein>
    <submittedName>
        <fullName evidence="1">Uncharacterized protein</fullName>
    </submittedName>
</protein>
<evidence type="ECO:0000313" key="3">
    <source>
        <dbReference type="Proteomes" id="UP000323317"/>
    </source>
</evidence>
<evidence type="ECO:0000313" key="4">
    <source>
        <dbReference type="Proteomes" id="UP000325182"/>
    </source>
</evidence>
<sequence>MTDTFICEKCGHTESKTGRIGNSNYDSVKKPGKIISGTAMLIRCCASCGNVDSMTIEDPDKL</sequence>
<dbReference type="Proteomes" id="UP000323317">
    <property type="component" value="Unassembled WGS sequence"/>
</dbReference>
<dbReference type="EMBL" id="VTEH01000016">
    <property type="protein sequence ID" value="TYR73720.1"/>
    <property type="molecule type" value="Genomic_DNA"/>
</dbReference>
<dbReference type="EMBL" id="VTEG01000010">
    <property type="protein sequence ID" value="TYR98587.1"/>
    <property type="molecule type" value="Genomic_DNA"/>
</dbReference>
<dbReference type="RefSeq" id="WP_148948117.1">
    <property type="nucleotide sequence ID" value="NZ_JBNILU010000012.1"/>
</dbReference>
<comment type="caution">
    <text evidence="1">The sequence shown here is derived from an EMBL/GenBank/DDBJ whole genome shotgun (WGS) entry which is preliminary data.</text>
</comment>
<evidence type="ECO:0000313" key="2">
    <source>
        <dbReference type="EMBL" id="TYR98587.1"/>
    </source>
</evidence>